<feature type="transmembrane region" description="Helical" evidence="1">
    <location>
        <begin position="312"/>
        <end position="334"/>
    </location>
</feature>
<feature type="transmembrane region" description="Helical" evidence="1">
    <location>
        <begin position="133"/>
        <end position="158"/>
    </location>
</feature>
<evidence type="ECO:0000313" key="2">
    <source>
        <dbReference type="EMBL" id="PIA45613.1"/>
    </source>
</evidence>
<dbReference type="FunCoup" id="A0A2G5DQ29">
    <property type="interactions" value="391"/>
</dbReference>
<sequence length="571" mass="63791">MLCFRSVSISYLFLPTVFFLIFSTFFFSFSSSSRELVSQSHHLQFKPIQENSVFYFYYTGLFGREEDWIVGQRRFIAEGSGTNGSVNNSSSLILAAERTRRRDPLNNFNRYTGGWNISERHYWASVGFTAVPLFIVALVWFAIFGLSLLLICCCFCCCRREPYGYSRTAYALSLIFLILFTISAIIGCIVLYTGQGKFYASTEDTLEYVVQQANVTADSLRNVSGYLAAAKGIKVVSVLLGPDVQTSIDEIDSKINSSATTVSEKTESNSDTIQEVLHDVRLCLIILAAVMLLLTFLGFLFSILGMQSLVSILVVMGWILVTGTFVLCGVFLLLHNVVADTCVAMDQWVQNPTAHTALDDILPCVDNATANESLLRSKQVSFQLVNVVNQVINNMSNANFPAFLPPPVNVNQSGPLVPVLCNPFNSDMTERQCITGEVGFDNATQVWKNYVCQVSSRGVCTTVGRLTPDYYDQMAAAVNVSFGLYHYGPFLVQLEDCTFVRDTFTDISRNHCPGLKKYVKWIYVGLVMVSVAVMLSLVFWVLYARERRHRVYTKHHMNGYGHGPSEEGRGI</sequence>
<dbReference type="GO" id="GO:0009506">
    <property type="term" value="C:plasmodesma"/>
    <property type="evidence" value="ECO:0007669"/>
    <property type="project" value="TreeGrafter"/>
</dbReference>
<feature type="transmembrane region" description="Helical" evidence="1">
    <location>
        <begin position="284"/>
        <end position="305"/>
    </location>
</feature>
<proteinExistence type="predicted"/>
<feature type="transmembrane region" description="Helical" evidence="1">
    <location>
        <begin position="12"/>
        <end position="30"/>
    </location>
</feature>
<keyword evidence="1" id="KW-0812">Transmembrane</keyword>
<protein>
    <submittedName>
        <fullName evidence="2">Uncharacterized protein</fullName>
    </submittedName>
</protein>
<dbReference type="Proteomes" id="UP000230069">
    <property type="component" value="Unassembled WGS sequence"/>
</dbReference>
<name>A0A2G5DQ29_AQUCA</name>
<dbReference type="EMBL" id="KZ305033">
    <property type="protein sequence ID" value="PIA45613.1"/>
    <property type="molecule type" value="Genomic_DNA"/>
</dbReference>
<dbReference type="STRING" id="218851.A0A2G5DQ29"/>
<feature type="transmembrane region" description="Helical" evidence="1">
    <location>
        <begin position="521"/>
        <end position="544"/>
    </location>
</feature>
<accession>A0A2G5DQ29</accession>
<keyword evidence="1" id="KW-1133">Transmembrane helix</keyword>
<dbReference type="PANTHER" id="PTHR31414:SF15">
    <property type="entry name" value="PLASMA MEMBRANE FUSION PROTEIN"/>
    <property type="match status" value="1"/>
</dbReference>
<keyword evidence="3" id="KW-1185">Reference proteome</keyword>
<gene>
    <name evidence="2" type="ORF">AQUCO_01600079v1</name>
</gene>
<feature type="transmembrane region" description="Helical" evidence="1">
    <location>
        <begin position="170"/>
        <end position="192"/>
    </location>
</feature>
<evidence type="ECO:0000313" key="3">
    <source>
        <dbReference type="Proteomes" id="UP000230069"/>
    </source>
</evidence>
<dbReference type="InterPro" id="IPR040283">
    <property type="entry name" value="DDB_G0292058-like"/>
</dbReference>
<keyword evidence="1" id="KW-0472">Membrane</keyword>
<dbReference type="OrthoDB" id="1937321at2759"/>
<dbReference type="AlphaFoldDB" id="A0A2G5DQ29"/>
<evidence type="ECO:0000256" key="1">
    <source>
        <dbReference type="SAM" id="Phobius"/>
    </source>
</evidence>
<organism evidence="2 3">
    <name type="scientific">Aquilegia coerulea</name>
    <name type="common">Rocky mountain columbine</name>
    <dbReference type="NCBI Taxonomy" id="218851"/>
    <lineage>
        <taxon>Eukaryota</taxon>
        <taxon>Viridiplantae</taxon>
        <taxon>Streptophyta</taxon>
        <taxon>Embryophyta</taxon>
        <taxon>Tracheophyta</taxon>
        <taxon>Spermatophyta</taxon>
        <taxon>Magnoliopsida</taxon>
        <taxon>Ranunculales</taxon>
        <taxon>Ranunculaceae</taxon>
        <taxon>Thalictroideae</taxon>
        <taxon>Aquilegia</taxon>
    </lineage>
</organism>
<dbReference type="GO" id="GO:0005886">
    <property type="term" value="C:plasma membrane"/>
    <property type="evidence" value="ECO:0007669"/>
    <property type="project" value="TreeGrafter"/>
</dbReference>
<dbReference type="InParanoid" id="A0A2G5DQ29"/>
<dbReference type="PANTHER" id="PTHR31414">
    <property type="entry name" value="TRANSMEMBRANE PROTEIN DDB_G0292058"/>
    <property type="match status" value="1"/>
</dbReference>
<reference evidence="2 3" key="1">
    <citation type="submission" date="2017-09" db="EMBL/GenBank/DDBJ databases">
        <title>WGS assembly of Aquilegia coerulea Goldsmith.</title>
        <authorList>
            <person name="Hodges S."/>
            <person name="Kramer E."/>
            <person name="Nordborg M."/>
            <person name="Tomkins J."/>
            <person name="Borevitz J."/>
            <person name="Derieg N."/>
            <person name="Yan J."/>
            <person name="Mihaltcheva S."/>
            <person name="Hayes R.D."/>
            <person name="Rokhsar D."/>
        </authorList>
    </citation>
    <scope>NUCLEOTIDE SEQUENCE [LARGE SCALE GENOMIC DNA]</scope>
    <source>
        <strain evidence="3">cv. Goldsmith</strain>
    </source>
</reference>